<evidence type="ECO:0000256" key="7">
    <source>
        <dbReference type="ARBA" id="ARBA00023136"/>
    </source>
</evidence>
<keyword evidence="6" id="KW-1133">Transmembrane helix</keyword>
<keyword evidence="7" id="KW-0472">Membrane</keyword>
<evidence type="ECO:0000259" key="8">
    <source>
        <dbReference type="Pfam" id="PF00535"/>
    </source>
</evidence>
<name>K6ZX65_9ALTE</name>
<dbReference type="InterPro" id="IPR001173">
    <property type="entry name" value="Glyco_trans_2-like"/>
</dbReference>
<organism evidence="9 10">
    <name type="scientific">Paraglaciecola psychrophila 170</name>
    <dbReference type="NCBI Taxonomy" id="1129794"/>
    <lineage>
        <taxon>Bacteria</taxon>
        <taxon>Pseudomonadati</taxon>
        <taxon>Pseudomonadota</taxon>
        <taxon>Gammaproteobacteria</taxon>
        <taxon>Alteromonadales</taxon>
        <taxon>Alteromonadaceae</taxon>
        <taxon>Paraglaciecola</taxon>
    </lineage>
</organism>
<evidence type="ECO:0000313" key="10">
    <source>
        <dbReference type="Proteomes" id="UP000011864"/>
    </source>
</evidence>
<dbReference type="CDD" id="cd04179">
    <property type="entry name" value="DPM_DPG-synthase_like"/>
    <property type="match status" value="1"/>
</dbReference>
<feature type="domain" description="Glycosyltransferase 2-like" evidence="8">
    <location>
        <begin position="3"/>
        <end position="166"/>
    </location>
</feature>
<evidence type="ECO:0000256" key="6">
    <source>
        <dbReference type="ARBA" id="ARBA00022989"/>
    </source>
</evidence>
<dbReference type="OrthoDB" id="9811884at2"/>
<evidence type="ECO:0000256" key="2">
    <source>
        <dbReference type="ARBA" id="ARBA00022676"/>
    </source>
</evidence>
<evidence type="ECO:0000256" key="5">
    <source>
        <dbReference type="ARBA" id="ARBA00022985"/>
    </source>
</evidence>
<evidence type="ECO:0000256" key="1">
    <source>
        <dbReference type="ARBA" id="ARBA00022475"/>
    </source>
</evidence>
<dbReference type="GO" id="GO:0099621">
    <property type="term" value="F:undecaprenyl-phosphate 4-deoxy-4-formamido-L-arabinose transferase activity"/>
    <property type="evidence" value="ECO:0007669"/>
    <property type="project" value="TreeGrafter"/>
</dbReference>
<keyword evidence="5" id="KW-0448">Lipopolysaccharide biosynthesis</keyword>
<evidence type="ECO:0000256" key="3">
    <source>
        <dbReference type="ARBA" id="ARBA00022679"/>
    </source>
</evidence>
<keyword evidence="2" id="KW-0328">Glycosyltransferase</keyword>
<sequence>MLSIVIPAKNEQQNVKPLVDEIITVLQGLATFEILYIDDGSDDETYAEAINMRVEGSTKLRPYKHTFSVGQSGAIRTGVLKAAGDLIVTLDADGQNDPADIPLLLAAALKLPKGSDFCIAGYRKKRKDTPWKRFQSRIANRVRIKLLGDDTPDTGCGLKIFPRKTFLALPYFDHMHRFLPALVKRLNGTIVVVEVSHRNRQFGQSKYNMLGRLGVGLIDMLGVMWLQRRYKASEVIDARE</sequence>
<dbReference type="FunFam" id="3.90.550.10:FF:000170">
    <property type="entry name" value="Dolichol-phosphate mannosyltransferase"/>
    <property type="match status" value="1"/>
</dbReference>
<dbReference type="HOGENOM" id="CLU_033536_11_0_6"/>
<dbReference type="GO" id="GO:0009103">
    <property type="term" value="P:lipopolysaccharide biosynthetic process"/>
    <property type="evidence" value="ECO:0007669"/>
    <property type="project" value="UniProtKB-KW"/>
</dbReference>
<protein>
    <submittedName>
        <fullName evidence="9">Glycosyl transferase family protein</fullName>
    </submittedName>
</protein>
<dbReference type="RefSeq" id="WP_007643607.1">
    <property type="nucleotide sequence ID" value="NC_020514.1"/>
</dbReference>
<evidence type="ECO:0000313" key="9">
    <source>
        <dbReference type="EMBL" id="AGH44088.1"/>
    </source>
</evidence>
<dbReference type="SUPFAM" id="SSF53448">
    <property type="entry name" value="Nucleotide-diphospho-sugar transferases"/>
    <property type="match status" value="1"/>
</dbReference>
<dbReference type="Gene3D" id="3.90.550.10">
    <property type="entry name" value="Spore Coat Polysaccharide Biosynthesis Protein SpsA, Chain A"/>
    <property type="match status" value="1"/>
</dbReference>
<proteinExistence type="predicted"/>
<gene>
    <name evidence="9" type="ORF">C427_1979</name>
</gene>
<dbReference type="Proteomes" id="UP000011864">
    <property type="component" value="Chromosome"/>
</dbReference>
<accession>K6ZX65</accession>
<keyword evidence="3 9" id="KW-0808">Transferase</keyword>
<dbReference type="InterPro" id="IPR029044">
    <property type="entry name" value="Nucleotide-diphossugar_trans"/>
</dbReference>
<dbReference type="AlphaFoldDB" id="K6ZX65"/>
<dbReference type="PANTHER" id="PTHR48090">
    <property type="entry name" value="UNDECAPRENYL-PHOSPHATE 4-DEOXY-4-FORMAMIDO-L-ARABINOSE TRANSFERASE-RELATED"/>
    <property type="match status" value="1"/>
</dbReference>
<dbReference type="GO" id="GO:0005886">
    <property type="term" value="C:plasma membrane"/>
    <property type="evidence" value="ECO:0007669"/>
    <property type="project" value="TreeGrafter"/>
</dbReference>
<dbReference type="EMBL" id="CP003837">
    <property type="protein sequence ID" value="AGH44088.1"/>
    <property type="molecule type" value="Genomic_DNA"/>
</dbReference>
<keyword evidence="1" id="KW-1003">Cell membrane</keyword>
<keyword evidence="10" id="KW-1185">Reference proteome</keyword>
<dbReference type="PANTHER" id="PTHR48090:SF3">
    <property type="entry name" value="UNDECAPRENYL-PHOSPHATE 4-DEOXY-4-FORMAMIDO-L-ARABINOSE TRANSFERASE"/>
    <property type="match status" value="1"/>
</dbReference>
<dbReference type="STRING" id="1129794.C427_1979"/>
<dbReference type="Pfam" id="PF00535">
    <property type="entry name" value="Glycos_transf_2"/>
    <property type="match status" value="1"/>
</dbReference>
<dbReference type="KEGG" id="gps:C427_1979"/>
<keyword evidence="4" id="KW-0812">Transmembrane</keyword>
<dbReference type="eggNOG" id="COG0463">
    <property type="taxonomic scope" value="Bacteria"/>
</dbReference>
<evidence type="ECO:0000256" key="4">
    <source>
        <dbReference type="ARBA" id="ARBA00022692"/>
    </source>
</evidence>
<dbReference type="PATRIC" id="fig|1129794.4.peg.1962"/>
<reference evidence="9 10" key="1">
    <citation type="journal article" date="2013" name="Genome Announc.">
        <title>Complete Genome Sequence of Glaciecola psychrophila Strain 170T.</title>
        <authorList>
            <person name="Yin J."/>
            <person name="Chen J."/>
            <person name="Liu G."/>
            <person name="Yu Y."/>
            <person name="Song L."/>
            <person name="Wang X."/>
            <person name="Qu X."/>
        </authorList>
    </citation>
    <scope>NUCLEOTIDE SEQUENCE [LARGE SCALE GENOMIC DNA]</scope>
    <source>
        <strain evidence="9 10">170</strain>
    </source>
</reference>
<dbReference type="InterPro" id="IPR050256">
    <property type="entry name" value="Glycosyltransferase_2"/>
</dbReference>